<evidence type="ECO:0000313" key="1">
    <source>
        <dbReference type="EMBL" id="TSJ76707.1"/>
    </source>
</evidence>
<proteinExistence type="predicted"/>
<gene>
    <name evidence="1" type="ORF">FPL22_11310</name>
</gene>
<protein>
    <recommendedName>
        <fullName evidence="3">Transporter</fullName>
    </recommendedName>
</protein>
<reference evidence="1 2" key="1">
    <citation type="submission" date="2019-07" db="EMBL/GenBank/DDBJ databases">
        <title>Description of 53C-WASEF.</title>
        <authorList>
            <person name="Pitt A."/>
            <person name="Hahn M.W."/>
        </authorList>
    </citation>
    <scope>NUCLEOTIDE SEQUENCE [LARGE SCALE GENOMIC DNA]</scope>
    <source>
        <strain evidence="1 2">53C-WASEF</strain>
    </source>
</reference>
<accession>A0A556QJB0</accession>
<sequence>MHPKPDSTRVRLLHATPKHFHPASYPASAHMNSASSLRLALLALALPAMSIAQDNTTQENTTPVIPDAPVLPWRADASFNYSRGDYGLADDTEVYVAATNLVYDTASWRFQAGVPFLYIKGPATVVGGGAGVGTRPPDSTESGLGDVTLSGTYKFGPLTPAEIETDFTAQVKFPTADEDKGLGTGKTDFYLQFDVRKTYGRFTPFATVGYRILGTSAAYPLEDGLFASLGVATPVTDKTTAGVSVSWREKIVSGGDDSVDAMVFAQQTLTTRWSALVYVLAGFTDASPDFGAGTGVSYKF</sequence>
<dbReference type="InterPro" id="IPR025737">
    <property type="entry name" value="FApF"/>
</dbReference>
<dbReference type="EMBL" id="VMBG01000002">
    <property type="protein sequence ID" value="TSJ76707.1"/>
    <property type="molecule type" value="Genomic_DNA"/>
</dbReference>
<name>A0A556QJB0_9BACT</name>
<evidence type="ECO:0008006" key="3">
    <source>
        <dbReference type="Google" id="ProtNLM"/>
    </source>
</evidence>
<evidence type="ECO:0000313" key="2">
    <source>
        <dbReference type="Proteomes" id="UP000315648"/>
    </source>
</evidence>
<dbReference type="Proteomes" id="UP000315648">
    <property type="component" value="Unassembled WGS sequence"/>
</dbReference>
<dbReference type="AlphaFoldDB" id="A0A556QJB0"/>
<comment type="caution">
    <text evidence="1">The sequence shown here is derived from an EMBL/GenBank/DDBJ whole genome shotgun (WGS) entry which is preliminary data.</text>
</comment>
<dbReference type="Pfam" id="PF13557">
    <property type="entry name" value="Phenol_MetA_deg"/>
    <property type="match status" value="1"/>
</dbReference>
<dbReference type="OrthoDB" id="194048at2"/>
<keyword evidence="2" id="KW-1185">Reference proteome</keyword>
<organism evidence="1 2">
    <name type="scientific">Rariglobus hedericola</name>
    <dbReference type="NCBI Taxonomy" id="2597822"/>
    <lineage>
        <taxon>Bacteria</taxon>
        <taxon>Pseudomonadati</taxon>
        <taxon>Verrucomicrobiota</taxon>
        <taxon>Opitutia</taxon>
        <taxon>Opitutales</taxon>
        <taxon>Opitutaceae</taxon>
        <taxon>Rariglobus</taxon>
    </lineage>
</organism>